<organism evidence="3 4">
    <name type="scientific">Caenorhabditis bovis</name>
    <dbReference type="NCBI Taxonomy" id="2654633"/>
    <lineage>
        <taxon>Eukaryota</taxon>
        <taxon>Metazoa</taxon>
        <taxon>Ecdysozoa</taxon>
        <taxon>Nematoda</taxon>
        <taxon>Chromadorea</taxon>
        <taxon>Rhabditida</taxon>
        <taxon>Rhabditina</taxon>
        <taxon>Rhabditomorpha</taxon>
        <taxon>Rhabditoidea</taxon>
        <taxon>Rhabditidae</taxon>
        <taxon>Peloderinae</taxon>
        <taxon>Caenorhabditis</taxon>
    </lineage>
</organism>
<feature type="transmembrane region" description="Helical" evidence="2">
    <location>
        <begin position="463"/>
        <end position="487"/>
    </location>
</feature>
<comment type="caution">
    <text evidence="3">The sequence shown here is derived from an EMBL/GenBank/DDBJ whole genome shotgun (WGS) entry which is preliminary data.</text>
</comment>
<dbReference type="OrthoDB" id="5819478at2759"/>
<dbReference type="AlphaFoldDB" id="A0A8S1EHB6"/>
<dbReference type="SUPFAM" id="SSF53448">
    <property type="entry name" value="Nucleotide-diphospho-sugar transferases"/>
    <property type="match status" value="1"/>
</dbReference>
<evidence type="ECO:0000256" key="1">
    <source>
        <dbReference type="SAM" id="MobiDB-lite"/>
    </source>
</evidence>
<keyword evidence="4" id="KW-1185">Reference proteome</keyword>
<feature type="region of interest" description="Disordered" evidence="1">
    <location>
        <begin position="548"/>
        <end position="595"/>
    </location>
</feature>
<protein>
    <recommendedName>
        <fullName evidence="5">Glycosyltransferase 2-like domain-containing protein</fullName>
    </recommendedName>
</protein>
<evidence type="ECO:0000256" key="2">
    <source>
        <dbReference type="SAM" id="Phobius"/>
    </source>
</evidence>
<dbReference type="EMBL" id="CADEPM010000002">
    <property type="protein sequence ID" value="CAB3399381.1"/>
    <property type="molecule type" value="Genomic_DNA"/>
</dbReference>
<feature type="transmembrane region" description="Helical" evidence="2">
    <location>
        <begin position="79"/>
        <end position="100"/>
    </location>
</feature>
<accession>A0A8S1EHB6</accession>
<proteinExistence type="predicted"/>
<gene>
    <name evidence="3" type="ORF">CBOVIS_LOCUS2513</name>
</gene>
<evidence type="ECO:0000313" key="3">
    <source>
        <dbReference type="EMBL" id="CAB3399381.1"/>
    </source>
</evidence>
<sequence>MSSDDIPTLAELHAIQATLHPKKQAPKIVDRAISIDDYSGKNEKPANAYLRWNLLFTFLIFLFISSPIWIPTIPALNDFALEIVIIFTIVIHCQWIIALFNNLRYTYRLRKYASHKIELDKIPNESGIVVKHLVGICVYNEPPELLKDTIDSIACQPNAKSKITVLIGMEEGTPNKEEKKAMLHAKYDSKFERFIVTFHPRGLPGDIPGKCSNFNYASRYAVQLLRKDKDYPLGKTGNNVELLVTTGDCDSIFGDRYFDALEEDYFKLTPKQRTYTVWQSPLFYCINLDKSPFFVRVTGLMRSFFMMGFLIPWNINTMSIFSLTLKLFEDGEYTHPGYQMDDIIALIRWSLAVRKKCVIRMIPVATLSGPTSGKNYVDEWYEWARQIRRWTIGAAEVFHYFAIKAFRLPIGVSISFAFKFVFYYGFLLCIASVYGIVAPLVTPAMLNAVDHGAHGLVVPNNKCFTIIMFSFLGLQYLFFAAVVAINYLCQPVFPRQTKDETGIIRNVFHWIMMWPTLVMYCCVELVAFLEVTIRGKSVCSHNASKKDNLNSNKELESSALSEVPQRSERSNMKARMPTNPDPALHSPDDPPPEFE</sequence>
<keyword evidence="2" id="KW-0812">Transmembrane</keyword>
<dbReference type="Proteomes" id="UP000494206">
    <property type="component" value="Unassembled WGS sequence"/>
</dbReference>
<reference evidence="3 4" key="1">
    <citation type="submission" date="2020-04" db="EMBL/GenBank/DDBJ databases">
        <authorList>
            <person name="Laetsch R D."/>
            <person name="Stevens L."/>
            <person name="Kumar S."/>
            <person name="Blaxter L. M."/>
        </authorList>
    </citation>
    <scope>NUCLEOTIDE SEQUENCE [LARGE SCALE GENOMIC DNA]</scope>
</reference>
<feature type="transmembrane region" description="Helical" evidence="2">
    <location>
        <begin position="421"/>
        <end position="442"/>
    </location>
</feature>
<name>A0A8S1EHB6_9PELO</name>
<feature type="transmembrane region" description="Helical" evidence="2">
    <location>
        <begin position="52"/>
        <end position="73"/>
    </location>
</feature>
<keyword evidence="2" id="KW-0472">Membrane</keyword>
<dbReference type="InterPro" id="IPR029044">
    <property type="entry name" value="Nucleotide-diphossugar_trans"/>
</dbReference>
<keyword evidence="2" id="KW-1133">Transmembrane helix</keyword>
<dbReference type="PANTHER" id="PTHR36851">
    <property type="entry name" value="UNNAMED PRODUCT"/>
    <property type="match status" value="1"/>
</dbReference>
<dbReference type="PANTHER" id="PTHR36851:SF1">
    <property type="entry name" value="GLYCO_TRANS_2-LIKE DOMAIN-CONTAINING PROTEIN"/>
    <property type="match status" value="1"/>
</dbReference>
<feature type="transmembrane region" description="Helical" evidence="2">
    <location>
        <begin position="507"/>
        <end position="529"/>
    </location>
</feature>
<evidence type="ECO:0008006" key="5">
    <source>
        <dbReference type="Google" id="ProtNLM"/>
    </source>
</evidence>
<evidence type="ECO:0000313" key="4">
    <source>
        <dbReference type="Proteomes" id="UP000494206"/>
    </source>
</evidence>